<organism evidence="2 3">
    <name type="scientific">Streptomyces spongiae</name>
    <dbReference type="NCBI Taxonomy" id="565072"/>
    <lineage>
        <taxon>Bacteria</taxon>
        <taxon>Bacillati</taxon>
        <taxon>Actinomycetota</taxon>
        <taxon>Actinomycetes</taxon>
        <taxon>Kitasatosporales</taxon>
        <taxon>Streptomycetaceae</taxon>
        <taxon>Streptomyces</taxon>
    </lineage>
</organism>
<feature type="region of interest" description="Disordered" evidence="1">
    <location>
        <begin position="76"/>
        <end position="122"/>
    </location>
</feature>
<feature type="compositionally biased region" description="Low complexity" evidence="1">
    <location>
        <begin position="85"/>
        <end position="94"/>
    </location>
</feature>
<feature type="region of interest" description="Disordered" evidence="1">
    <location>
        <begin position="276"/>
        <end position="306"/>
    </location>
</feature>
<name>A0A5N8XS61_9ACTN</name>
<gene>
    <name evidence="2" type="ORF">FNH08_31235</name>
</gene>
<accession>A0A5N8XS61</accession>
<comment type="caution">
    <text evidence="2">The sequence shown here is derived from an EMBL/GenBank/DDBJ whole genome shotgun (WGS) entry which is preliminary data.</text>
</comment>
<evidence type="ECO:0000313" key="3">
    <source>
        <dbReference type="Proteomes" id="UP000400924"/>
    </source>
</evidence>
<evidence type="ECO:0000313" key="2">
    <source>
        <dbReference type="EMBL" id="MPY61455.1"/>
    </source>
</evidence>
<dbReference type="EMBL" id="VJZC01000303">
    <property type="protein sequence ID" value="MPY61455.1"/>
    <property type="molecule type" value="Genomic_DNA"/>
</dbReference>
<keyword evidence="3" id="KW-1185">Reference proteome</keyword>
<protein>
    <submittedName>
        <fullName evidence="2">Tetratricopeptide repeat protein</fullName>
    </submittedName>
</protein>
<reference evidence="2 3" key="1">
    <citation type="submission" date="2019-07" db="EMBL/GenBank/DDBJ databases">
        <title>New species of Amycolatopsis and Streptomyces.</title>
        <authorList>
            <person name="Duangmal K."/>
            <person name="Teo W.F.A."/>
            <person name="Lipun K."/>
        </authorList>
    </citation>
    <scope>NUCLEOTIDE SEQUENCE [LARGE SCALE GENOMIC DNA]</scope>
    <source>
        <strain evidence="2 3">NBRC 106415</strain>
    </source>
</reference>
<evidence type="ECO:0000256" key="1">
    <source>
        <dbReference type="SAM" id="MobiDB-lite"/>
    </source>
</evidence>
<sequence length="306" mass="32631">MGGMPVVAHPDEPLQNTVLDYLHRIALATGHSVLATVHDERIGYAVPLQISVDGSSCFVDEPVRVDQPTRVGERAAGAVFDTGEPVPAAVAPAPARTPPQERPSAPFSTAEDDDSGPKPPPVTEFEIAEAVMGTADTEGAEPSPFAEPIGRINEAVRAGRTDEAAELAELTTTQASATLGPDHPEVLWLRELAAYIAYLAGDMPRSFQLSLDLARIRHRRHDDRAAYGDVQSAAAAWRAVRDPHEGLRLGHDLIDVWAGLTAEAGPAADDIEQLESARTRMGRLTRRAEANPSPEPATGTETGTDR</sequence>
<dbReference type="Proteomes" id="UP000400924">
    <property type="component" value="Unassembled WGS sequence"/>
</dbReference>
<dbReference type="AlphaFoldDB" id="A0A5N8XS61"/>
<proteinExistence type="predicted"/>